<protein>
    <submittedName>
        <fullName evidence="1">Uncharacterized protein</fullName>
    </submittedName>
</protein>
<dbReference type="OrthoDB" id="1739503at2759"/>
<gene>
    <name evidence="1" type="ORF">F0562_003445</name>
</gene>
<evidence type="ECO:0000313" key="2">
    <source>
        <dbReference type="Proteomes" id="UP000325577"/>
    </source>
</evidence>
<dbReference type="AlphaFoldDB" id="A0A5J5BWI7"/>
<evidence type="ECO:0000313" key="1">
    <source>
        <dbReference type="EMBL" id="KAA8547016.1"/>
    </source>
</evidence>
<keyword evidence="2" id="KW-1185">Reference proteome</keyword>
<name>A0A5J5BWI7_9ASTE</name>
<reference evidence="1 2" key="1">
    <citation type="submission" date="2019-09" db="EMBL/GenBank/DDBJ databases">
        <title>A chromosome-level genome assembly of the Chinese tupelo Nyssa sinensis.</title>
        <authorList>
            <person name="Yang X."/>
            <person name="Kang M."/>
            <person name="Yang Y."/>
            <person name="Xiong H."/>
            <person name="Wang M."/>
            <person name="Zhang Z."/>
            <person name="Wang Z."/>
            <person name="Wu H."/>
            <person name="Ma T."/>
            <person name="Liu J."/>
            <person name="Xi Z."/>
        </authorList>
    </citation>
    <scope>NUCLEOTIDE SEQUENCE [LARGE SCALE GENOMIC DNA]</scope>
    <source>
        <strain evidence="1">J267</strain>
        <tissue evidence="1">Leaf</tissue>
    </source>
</reference>
<sequence length="79" mass="8242">MGLGSVMTNGTIVNGMASEAVDLRVAEIKGKEDCDDGMVVSLEIMNGCGDGVATMAGPPQPLDWKFSQVLGERRAGEEV</sequence>
<accession>A0A5J5BWI7</accession>
<proteinExistence type="predicted"/>
<dbReference type="EMBL" id="CM018032">
    <property type="protein sequence ID" value="KAA8547016.1"/>
    <property type="molecule type" value="Genomic_DNA"/>
</dbReference>
<dbReference type="Proteomes" id="UP000325577">
    <property type="component" value="Linkage Group LG1"/>
</dbReference>
<organism evidence="1 2">
    <name type="scientific">Nyssa sinensis</name>
    <dbReference type="NCBI Taxonomy" id="561372"/>
    <lineage>
        <taxon>Eukaryota</taxon>
        <taxon>Viridiplantae</taxon>
        <taxon>Streptophyta</taxon>
        <taxon>Embryophyta</taxon>
        <taxon>Tracheophyta</taxon>
        <taxon>Spermatophyta</taxon>
        <taxon>Magnoliopsida</taxon>
        <taxon>eudicotyledons</taxon>
        <taxon>Gunneridae</taxon>
        <taxon>Pentapetalae</taxon>
        <taxon>asterids</taxon>
        <taxon>Cornales</taxon>
        <taxon>Nyssaceae</taxon>
        <taxon>Nyssa</taxon>
    </lineage>
</organism>